<evidence type="ECO:0000313" key="2">
    <source>
        <dbReference type="EMBL" id="UEM16321.1"/>
    </source>
</evidence>
<name>A0A939M5N1_9BRAD</name>
<organism evidence="1">
    <name type="scientific">Bradyrhizobium barranii subsp. barranii</name>
    <dbReference type="NCBI Taxonomy" id="2823807"/>
    <lineage>
        <taxon>Bacteria</taxon>
        <taxon>Pseudomonadati</taxon>
        <taxon>Pseudomonadota</taxon>
        <taxon>Alphaproteobacteria</taxon>
        <taxon>Hyphomicrobiales</taxon>
        <taxon>Nitrobacteraceae</taxon>
        <taxon>Bradyrhizobium</taxon>
        <taxon>Bradyrhizobium barranii</taxon>
    </lineage>
</organism>
<evidence type="ECO:0000313" key="1">
    <source>
        <dbReference type="EMBL" id="MBO1863532.1"/>
    </source>
</evidence>
<dbReference type="RefSeq" id="WP_208086047.1">
    <property type="nucleotide sequence ID" value="NZ_CP086136.1"/>
</dbReference>
<dbReference type="EMBL" id="JAGEMI010000001">
    <property type="protein sequence ID" value="MBO1863532.1"/>
    <property type="molecule type" value="Genomic_DNA"/>
</dbReference>
<protein>
    <submittedName>
        <fullName evidence="1">Uncharacterized protein</fullName>
    </submittedName>
</protein>
<reference evidence="1" key="1">
    <citation type="submission" date="2021-03" db="EMBL/GenBank/DDBJ databases">
        <title>Whole Genome Sequence of Bradyrhizobium sp. Strain 144S4.</title>
        <authorList>
            <person name="Bromfield E.S.P."/>
            <person name="Cloutier S."/>
        </authorList>
    </citation>
    <scope>NUCLEOTIDE SEQUENCE [LARGE SCALE GENOMIC DNA]</scope>
    <source>
        <strain evidence="1">144S4</strain>
    </source>
</reference>
<dbReference type="AlphaFoldDB" id="A0A939M5N1"/>
<proteinExistence type="predicted"/>
<dbReference type="EMBL" id="CP086136">
    <property type="protein sequence ID" value="UEM16321.1"/>
    <property type="molecule type" value="Genomic_DNA"/>
</dbReference>
<evidence type="ECO:0000313" key="3">
    <source>
        <dbReference type="Proteomes" id="UP000664702"/>
    </source>
</evidence>
<gene>
    <name evidence="2" type="ORF">J4G43_020135</name>
    <name evidence="1" type="ORF">J4G43_22200</name>
</gene>
<dbReference type="Proteomes" id="UP000664702">
    <property type="component" value="Chromosome"/>
</dbReference>
<accession>A0A939M5N1</accession>
<dbReference type="KEGG" id="bban:J4G43_020135"/>
<reference evidence="2 3" key="2">
    <citation type="journal article" date="2022" name="Int. J. Syst. Evol. Microbiol.">
        <title>Strains of Bradyrhizobium barranii sp. nov. associated with legumes native to Canada are symbionts of soybeans and belong to different subspecies (subsp. barranii subsp. nov. and subsp. apii subsp. nov.) and symbiovars (sv. glycinearum and sv. septentrionale).</title>
        <authorList>
            <person name="Bromfield E.S.P."/>
            <person name="Cloutier S."/>
            <person name="Wasai-Hara S."/>
            <person name="Minamisawa K."/>
        </authorList>
    </citation>
    <scope>NUCLEOTIDE SEQUENCE [LARGE SCALE GENOMIC DNA]</scope>
    <source>
        <strain evidence="2 3">144S4</strain>
    </source>
</reference>
<sequence>MEAIDYPWAAMMALCHCVARRIKFFSKNPQLLGIKPLISLPPATVHGVVFRYFCCAARRA</sequence>